<evidence type="ECO:0000313" key="4">
    <source>
        <dbReference type="Proteomes" id="UP000886812"/>
    </source>
</evidence>
<name>A0A9D1NL50_9BACT</name>
<reference evidence="3" key="2">
    <citation type="journal article" date="2021" name="PeerJ">
        <title>Extensive microbial diversity within the chicken gut microbiome revealed by metagenomics and culture.</title>
        <authorList>
            <person name="Gilroy R."/>
            <person name="Ravi A."/>
            <person name="Getino M."/>
            <person name="Pursley I."/>
            <person name="Horton D.L."/>
            <person name="Alikhan N.F."/>
            <person name="Baker D."/>
            <person name="Gharbi K."/>
            <person name="Hall N."/>
            <person name="Watson M."/>
            <person name="Adriaenssens E.M."/>
            <person name="Foster-Nyarko E."/>
            <person name="Jarju S."/>
            <person name="Secka A."/>
            <person name="Antonio M."/>
            <person name="Oren A."/>
            <person name="Chaudhuri R.R."/>
            <person name="La Ragione R."/>
            <person name="Hildebrand F."/>
            <person name="Pallen M.J."/>
        </authorList>
    </citation>
    <scope>NUCLEOTIDE SEQUENCE</scope>
    <source>
        <strain evidence="3">10669</strain>
    </source>
</reference>
<reference evidence="3" key="1">
    <citation type="submission" date="2020-10" db="EMBL/GenBank/DDBJ databases">
        <authorList>
            <person name="Gilroy R."/>
        </authorList>
    </citation>
    <scope>NUCLEOTIDE SEQUENCE</scope>
    <source>
        <strain evidence="3">10669</strain>
    </source>
</reference>
<accession>A0A9D1NL50</accession>
<feature type="transmembrane region" description="Helical" evidence="2">
    <location>
        <begin position="98"/>
        <end position="120"/>
    </location>
</feature>
<dbReference type="EMBL" id="DVOG01000146">
    <property type="protein sequence ID" value="HIV04609.1"/>
    <property type="molecule type" value="Genomic_DNA"/>
</dbReference>
<evidence type="ECO:0000256" key="2">
    <source>
        <dbReference type="SAM" id="Phobius"/>
    </source>
</evidence>
<proteinExistence type="predicted"/>
<keyword evidence="2" id="KW-1133">Transmembrane helix</keyword>
<feature type="region of interest" description="Disordered" evidence="1">
    <location>
        <begin position="52"/>
        <end position="78"/>
    </location>
</feature>
<feature type="compositionally biased region" description="Polar residues" evidence="1">
    <location>
        <begin position="55"/>
        <end position="66"/>
    </location>
</feature>
<feature type="region of interest" description="Disordered" evidence="1">
    <location>
        <begin position="1"/>
        <end position="23"/>
    </location>
</feature>
<evidence type="ECO:0000313" key="3">
    <source>
        <dbReference type="EMBL" id="HIV04609.1"/>
    </source>
</evidence>
<feature type="non-terminal residue" evidence="3">
    <location>
        <position position="415"/>
    </location>
</feature>
<keyword evidence="2" id="KW-0472">Membrane</keyword>
<evidence type="ECO:0000256" key="1">
    <source>
        <dbReference type="SAM" id="MobiDB-lite"/>
    </source>
</evidence>
<feature type="compositionally biased region" description="Pro residues" evidence="1">
    <location>
        <begin position="10"/>
        <end position="19"/>
    </location>
</feature>
<sequence length="415" mass="42521">MPTNDAVPASSPPSKPPSASPENAAPQIIIAPTVIVPVVVPVPVPVPAALPPENENLSSGNASLSSEGKAESAGALPEFPRASPPGAFSAFWKKFGGAGFVASSLFHFALIVGALLFVVAEVDVPAKKAATFVSGSGGGADGTLGANRSRAEKLFRRGPREIGAPKIVSRAADAKIALPEMPEIRLAGALGFSGNLGGNAASASGGGNGGGASGLSGFGGGLGAGTGVGIGGGGNHLGKFKVLLGTKVHAQRIAVFLDCSGSMKKHLPAVKAEIYEKFPDADVFAYSGAGIEARDGEIVGARTMRAKDVAAIGRRKKADDATEASRLSGRGKTVYGRYAAHFSAGVLGAWLDVFLRERYDALVVFSDFRDGIRQRRDGKTVFADSSYAPADDARTPRERRWEADWLAAFARSGAP</sequence>
<gene>
    <name evidence="3" type="ORF">IAC75_05625</name>
</gene>
<protein>
    <submittedName>
        <fullName evidence="3">Uncharacterized protein</fullName>
    </submittedName>
</protein>
<organism evidence="3 4">
    <name type="scientific">Candidatus Spyradosoma merdigallinarum</name>
    <dbReference type="NCBI Taxonomy" id="2840950"/>
    <lineage>
        <taxon>Bacteria</taxon>
        <taxon>Pseudomonadati</taxon>
        <taxon>Verrucomicrobiota</taxon>
        <taxon>Opitutia</taxon>
        <taxon>Opitutia incertae sedis</taxon>
        <taxon>Candidatus Spyradosoma</taxon>
    </lineage>
</organism>
<dbReference type="AlphaFoldDB" id="A0A9D1NL50"/>
<dbReference type="Proteomes" id="UP000886812">
    <property type="component" value="Unassembled WGS sequence"/>
</dbReference>
<keyword evidence="2" id="KW-0812">Transmembrane</keyword>
<comment type="caution">
    <text evidence="3">The sequence shown here is derived from an EMBL/GenBank/DDBJ whole genome shotgun (WGS) entry which is preliminary data.</text>
</comment>